<dbReference type="InterPro" id="IPR053010">
    <property type="entry name" value="SET_SmydA-8"/>
</dbReference>
<reference evidence="2 3" key="1">
    <citation type="submission" date="2015-12" db="EMBL/GenBank/DDBJ databases">
        <title>The genome of Folsomia candida.</title>
        <authorList>
            <person name="Faddeeva A."/>
            <person name="Derks M.F."/>
            <person name="Anvar Y."/>
            <person name="Smit S."/>
            <person name="Van Straalen N."/>
            <person name="Roelofs D."/>
        </authorList>
    </citation>
    <scope>NUCLEOTIDE SEQUENCE [LARGE SCALE GENOMIC DNA]</scope>
    <source>
        <strain evidence="2 3">VU population</strain>
        <tissue evidence="2">Whole body</tissue>
    </source>
</reference>
<dbReference type="InterPro" id="IPR046341">
    <property type="entry name" value="SET_dom_sf"/>
</dbReference>
<dbReference type="AlphaFoldDB" id="A0A226D634"/>
<protein>
    <submittedName>
        <fullName evidence="2">Protein msta, isoform A</fullName>
    </submittedName>
</protein>
<proteinExistence type="predicted"/>
<dbReference type="Pfam" id="PF00856">
    <property type="entry name" value="SET"/>
    <property type="match status" value="1"/>
</dbReference>
<organism evidence="2 3">
    <name type="scientific">Folsomia candida</name>
    <name type="common">Springtail</name>
    <dbReference type="NCBI Taxonomy" id="158441"/>
    <lineage>
        <taxon>Eukaryota</taxon>
        <taxon>Metazoa</taxon>
        <taxon>Ecdysozoa</taxon>
        <taxon>Arthropoda</taxon>
        <taxon>Hexapoda</taxon>
        <taxon>Collembola</taxon>
        <taxon>Entomobryomorpha</taxon>
        <taxon>Isotomoidea</taxon>
        <taxon>Isotomidae</taxon>
        <taxon>Proisotominae</taxon>
        <taxon>Folsomia</taxon>
    </lineage>
</organism>
<dbReference type="EMBL" id="LNIX01000033">
    <property type="protein sequence ID" value="OXA40613.1"/>
    <property type="molecule type" value="Genomic_DNA"/>
</dbReference>
<dbReference type="PANTHER" id="PTHR46455">
    <property type="entry name" value="SET AND MYND DOMAIN CONTAINING, ARTHROPOD-SPECIFIC, MEMBER 4, ISOFORM A"/>
    <property type="match status" value="1"/>
</dbReference>
<dbReference type="OrthoDB" id="3174329at2759"/>
<dbReference type="OMA" id="IASKCHI"/>
<dbReference type="GO" id="GO:0008170">
    <property type="term" value="F:N-methyltransferase activity"/>
    <property type="evidence" value="ECO:0007669"/>
    <property type="project" value="UniProtKB-ARBA"/>
</dbReference>
<keyword evidence="3" id="KW-1185">Reference proteome</keyword>
<evidence type="ECO:0000259" key="1">
    <source>
        <dbReference type="PROSITE" id="PS50280"/>
    </source>
</evidence>
<dbReference type="GO" id="GO:0008276">
    <property type="term" value="F:protein methyltransferase activity"/>
    <property type="evidence" value="ECO:0007669"/>
    <property type="project" value="UniProtKB-ARBA"/>
</dbReference>
<dbReference type="Gene3D" id="2.170.270.10">
    <property type="entry name" value="SET domain"/>
    <property type="match status" value="1"/>
</dbReference>
<feature type="domain" description="SET" evidence="1">
    <location>
        <begin position="5"/>
        <end position="264"/>
    </location>
</feature>
<gene>
    <name evidence="2" type="ORF">Fcan01_24740</name>
</gene>
<comment type="caution">
    <text evidence="2">The sequence shown here is derived from an EMBL/GenBank/DDBJ whole genome shotgun (WGS) entry which is preliminary data.</text>
</comment>
<evidence type="ECO:0000313" key="2">
    <source>
        <dbReference type="EMBL" id="OXA40613.1"/>
    </source>
</evidence>
<dbReference type="STRING" id="158441.A0A226D634"/>
<dbReference type="Gene3D" id="1.10.220.160">
    <property type="match status" value="1"/>
</dbReference>
<dbReference type="Proteomes" id="UP000198287">
    <property type="component" value="Unassembled WGS sequence"/>
</dbReference>
<dbReference type="InterPro" id="IPR001214">
    <property type="entry name" value="SET_dom"/>
</dbReference>
<dbReference type="PROSITE" id="PS50280">
    <property type="entry name" value="SET"/>
    <property type="match status" value="1"/>
</dbReference>
<dbReference type="PANTHER" id="PTHR46455:SF5">
    <property type="entry name" value="SET AND MYND DOMAIN CONTAINING, ARTHROPOD-SPECIFIC, MEMBER 4, ISOFORM A"/>
    <property type="match status" value="1"/>
</dbReference>
<dbReference type="SUPFAM" id="SSF82199">
    <property type="entry name" value="SET domain"/>
    <property type="match status" value="1"/>
</dbReference>
<name>A0A226D634_FOLCA</name>
<evidence type="ECO:0000313" key="3">
    <source>
        <dbReference type="Proteomes" id="UP000198287"/>
    </source>
</evidence>
<dbReference type="Gene3D" id="6.10.140.2220">
    <property type="match status" value="1"/>
</dbReference>
<dbReference type="GO" id="GO:0008757">
    <property type="term" value="F:S-adenosylmethionine-dependent methyltransferase activity"/>
    <property type="evidence" value="ECO:0007669"/>
    <property type="project" value="UniProtKB-ARBA"/>
</dbReference>
<sequence length="529" mass="59476">MLDTCPYEVRVSPQFGRYLVAARDLGPRETIISEDPVIEGPTDEPGNIPLCLGCCAKLTENQYSRCSKCHFPLCGVSCEQGSLHAAAECKIFQGNHVSFPPPHTKHVLNKSIIILRCLLLKNSSDKKWDQLMTMSDNNESRRNRPNCIIADERILENLRHFLPSREGEDDDEKEDKATAMMTFDTQEVIRLSGILDVNAHAFPFKGGDGKVIASKCHIYFKTSLIAHSCSPNASWAADKASKTRLVIRTNVPIGKGDLICVAYDDSDLLYGTLRRLIPMEVSGMFICKCARCVDPTEFGTFLSALKCQECPRGYLLSLNPTNSFSEWKCNSCARVVEEVYISQVINELERAVGLPKKDLLTEPDSRDDVVLLKEYVDEFAGSELHPNHYIIQEVNLRIVRALCYSLQDLGKDELDDFLQRCAALLRIGDVLIPAFVAYHYFRGLLAYQENAPISFLSSKADKAGAKTDLQKFLARYKLILQLQTEVVTFLLEKFALTSPRVKYVQETMEFVKEQIKILERASSSSSSEE</sequence>
<accession>A0A226D634</accession>